<evidence type="ECO:0000313" key="6">
    <source>
        <dbReference type="Proteomes" id="UP001139104"/>
    </source>
</evidence>
<sequence length="125" mass="13476">MAEMLFTKDHEYILVEDGVGRVGITRFAQGQLGDIVFVELPEPGVQRKKGEETAVVESVKAASEVYAPVGGEVVEVNADLADHPALVNEDPHGDGWFFKIRIADTSELSGLLDQSAYDAFVATLA</sequence>
<evidence type="ECO:0000313" key="5">
    <source>
        <dbReference type="EMBL" id="MCI4684609.1"/>
    </source>
</evidence>
<keyword evidence="2 3" id="KW-0450">Lipoyl</keyword>
<dbReference type="HAMAP" id="MF_00272">
    <property type="entry name" value="GcvH"/>
    <property type="match status" value="1"/>
</dbReference>
<evidence type="ECO:0000256" key="3">
    <source>
        <dbReference type="HAMAP-Rule" id="MF_00272"/>
    </source>
</evidence>
<comment type="caution">
    <text evidence="5">The sequence shown here is derived from an EMBL/GenBank/DDBJ whole genome shotgun (WGS) entry which is preliminary data.</text>
</comment>
<dbReference type="InterPro" id="IPR017453">
    <property type="entry name" value="GCV_H_sub"/>
</dbReference>
<evidence type="ECO:0000256" key="2">
    <source>
        <dbReference type="ARBA" id="ARBA00022823"/>
    </source>
</evidence>
<dbReference type="Proteomes" id="UP001139104">
    <property type="component" value="Unassembled WGS sequence"/>
</dbReference>
<comment type="similarity">
    <text evidence="1 3">Belongs to the GcvH family.</text>
</comment>
<feature type="domain" description="Lipoyl-binding" evidence="4">
    <location>
        <begin position="19"/>
        <end position="101"/>
    </location>
</feature>
<comment type="function">
    <text evidence="3">The glycine cleavage system catalyzes the degradation of glycine. The H protein shuttles the methylamine group of glycine from the P protein to the T protein.</text>
</comment>
<dbReference type="InterPro" id="IPR033753">
    <property type="entry name" value="GCV_H/Fam206"/>
</dbReference>
<dbReference type="SUPFAM" id="SSF51230">
    <property type="entry name" value="Single hybrid motif"/>
    <property type="match status" value="1"/>
</dbReference>
<dbReference type="PANTHER" id="PTHR11715:SF3">
    <property type="entry name" value="GLYCINE CLEAVAGE SYSTEM H PROTEIN-RELATED"/>
    <property type="match status" value="1"/>
</dbReference>
<dbReference type="InterPro" id="IPR000089">
    <property type="entry name" value="Biotin_lipoyl"/>
</dbReference>
<dbReference type="InterPro" id="IPR011053">
    <property type="entry name" value="Single_hybrid_motif"/>
</dbReference>
<dbReference type="Gene3D" id="2.40.50.100">
    <property type="match status" value="1"/>
</dbReference>
<proteinExistence type="inferred from homology"/>
<feature type="modified residue" description="N6-lipoyllysine" evidence="3">
    <location>
        <position position="60"/>
    </location>
</feature>
<dbReference type="NCBIfam" id="NF002270">
    <property type="entry name" value="PRK01202.1"/>
    <property type="match status" value="1"/>
</dbReference>
<reference evidence="5" key="1">
    <citation type="journal article" date="2022" name="ISME J.">
        <title>Identification of active gaseous-alkane degraders at natural gas seeps.</title>
        <authorList>
            <person name="Farhan Ul Haque M."/>
            <person name="Hernandez M."/>
            <person name="Crombie A.T."/>
            <person name="Murrell J.C."/>
        </authorList>
    </citation>
    <scope>NUCLEOTIDE SEQUENCE</scope>
    <source>
        <strain evidence="5">PC2</strain>
    </source>
</reference>
<comment type="cofactor">
    <cofactor evidence="3">
        <name>(R)-lipoate</name>
        <dbReference type="ChEBI" id="CHEBI:83088"/>
    </cofactor>
    <text evidence="3">Binds 1 lipoyl cofactor covalently.</text>
</comment>
<dbReference type="InterPro" id="IPR002930">
    <property type="entry name" value="GCV_H"/>
</dbReference>
<dbReference type="PROSITE" id="PS50968">
    <property type="entry name" value="BIOTINYL_LIPOYL"/>
    <property type="match status" value="1"/>
</dbReference>
<gene>
    <name evidence="3 5" type="primary">gcvH</name>
    <name evidence="5" type="ORF">K2U94_17850</name>
</gene>
<organism evidence="5 6">
    <name type="scientific">Candidatus Rhodoblastus alkanivorans</name>
    <dbReference type="NCBI Taxonomy" id="2954117"/>
    <lineage>
        <taxon>Bacteria</taxon>
        <taxon>Pseudomonadati</taxon>
        <taxon>Pseudomonadota</taxon>
        <taxon>Alphaproteobacteria</taxon>
        <taxon>Hyphomicrobiales</taxon>
        <taxon>Rhodoblastaceae</taxon>
        <taxon>Rhodoblastus</taxon>
    </lineage>
</organism>
<dbReference type="RefSeq" id="WP_243068500.1">
    <property type="nucleotide sequence ID" value="NZ_JAIVFK010000001.1"/>
</dbReference>
<dbReference type="PANTHER" id="PTHR11715">
    <property type="entry name" value="GLYCINE CLEAVAGE SYSTEM H PROTEIN"/>
    <property type="match status" value="1"/>
</dbReference>
<dbReference type="EMBL" id="JAIVFP010000001">
    <property type="protein sequence ID" value="MCI4684609.1"/>
    <property type="molecule type" value="Genomic_DNA"/>
</dbReference>
<keyword evidence="6" id="KW-1185">Reference proteome</keyword>
<name>A0ABS9ZA91_9HYPH</name>
<dbReference type="CDD" id="cd06848">
    <property type="entry name" value="GCS_H"/>
    <property type="match status" value="1"/>
</dbReference>
<evidence type="ECO:0000256" key="1">
    <source>
        <dbReference type="ARBA" id="ARBA00009249"/>
    </source>
</evidence>
<dbReference type="Pfam" id="PF01597">
    <property type="entry name" value="GCV_H"/>
    <property type="match status" value="1"/>
</dbReference>
<accession>A0ABS9ZA91</accession>
<evidence type="ECO:0000259" key="4">
    <source>
        <dbReference type="PROSITE" id="PS50968"/>
    </source>
</evidence>
<protein>
    <recommendedName>
        <fullName evidence="3">Glycine cleavage system H protein</fullName>
    </recommendedName>
</protein>
<dbReference type="NCBIfam" id="TIGR00527">
    <property type="entry name" value="gcvH"/>
    <property type="match status" value="1"/>
</dbReference>
<comment type="subunit">
    <text evidence="3">The glycine cleavage system is composed of four proteins: P, T, L and H.</text>
</comment>